<keyword evidence="5" id="KW-1003">Cell membrane</keyword>
<keyword evidence="17" id="KW-1185">Reference proteome</keyword>
<evidence type="ECO:0000256" key="4">
    <source>
        <dbReference type="ARBA" id="ARBA00011455"/>
    </source>
</evidence>
<dbReference type="InterPro" id="IPR017990">
    <property type="entry name" value="Connexin_CS"/>
</dbReference>
<dbReference type="PROSITE" id="PS00408">
    <property type="entry name" value="CONNEXINS_2"/>
    <property type="match status" value="1"/>
</dbReference>
<feature type="domain" description="Connexin N-terminal" evidence="14">
    <location>
        <begin position="42"/>
        <end position="75"/>
    </location>
</feature>
<feature type="transmembrane region" description="Helical" evidence="13">
    <location>
        <begin position="21"/>
        <end position="40"/>
    </location>
</feature>
<comment type="subunit">
    <text evidence="4 11">A connexon is composed of a hexamer of connexins.</text>
</comment>
<evidence type="ECO:0000256" key="5">
    <source>
        <dbReference type="ARBA" id="ARBA00022475"/>
    </source>
</evidence>
<evidence type="ECO:0000259" key="15">
    <source>
        <dbReference type="SMART" id="SM01089"/>
    </source>
</evidence>
<comment type="similarity">
    <text evidence="3">Belongs to the TMEM54 family.</text>
</comment>
<organism evidence="16 17">
    <name type="scientific">Collichthys lucidus</name>
    <name type="common">Big head croaker</name>
    <name type="synonym">Sciaena lucida</name>
    <dbReference type="NCBI Taxonomy" id="240159"/>
    <lineage>
        <taxon>Eukaryota</taxon>
        <taxon>Metazoa</taxon>
        <taxon>Chordata</taxon>
        <taxon>Craniata</taxon>
        <taxon>Vertebrata</taxon>
        <taxon>Euteleostomi</taxon>
        <taxon>Actinopterygii</taxon>
        <taxon>Neopterygii</taxon>
        <taxon>Teleostei</taxon>
        <taxon>Neoteleostei</taxon>
        <taxon>Acanthomorphata</taxon>
        <taxon>Eupercaria</taxon>
        <taxon>Sciaenidae</taxon>
        <taxon>Collichthys</taxon>
    </lineage>
</organism>
<dbReference type="SMART" id="SM01089">
    <property type="entry name" value="Connexin_CCC"/>
    <property type="match status" value="1"/>
</dbReference>
<evidence type="ECO:0000256" key="2">
    <source>
        <dbReference type="ARBA" id="ARBA00004651"/>
    </source>
</evidence>
<keyword evidence="7 11" id="KW-0303">Gap junction</keyword>
<dbReference type="GO" id="GO:0005922">
    <property type="term" value="C:connexin complex"/>
    <property type="evidence" value="ECO:0007669"/>
    <property type="project" value="InterPro"/>
</dbReference>
<protein>
    <recommendedName>
        <fullName evidence="11">Gap junction protein</fullName>
    </recommendedName>
</protein>
<name>A0A4U5VKM6_COLLU</name>
<evidence type="ECO:0000259" key="14">
    <source>
        <dbReference type="SMART" id="SM00037"/>
    </source>
</evidence>
<evidence type="ECO:0000256" key="13">
    <source>
        <dbReference type="SAM" id="Phobius"/>
    </source>
</evidence>
<dbReference type="PROSITE" id="PS00407">
    <property type="entry name" value="CONNEXINS_1"/>
    <property type="match status" value="1"/>
</dbReference>
<keyword evidence="10 13" id="KW-0472">Membrane</keyword>
<feature type="transmembrane region" description="Helical" evidence="13">
    <location>
        <begin position="127"/>
        <end position="152"/>
    </location>
</feature>
<feature type="transmembrane region" description="Helical" evidence="13">
    <location>
        <begin position="77"/>
        <end position="97"/>
    </location>
</feature>
<feature type="transmembrane region" description="Helical" evidence="13">
    <location>
        <begin position="327"/>
        <end position="347"/>
    </location>
</feature>
<evidence type="ECO:0000256" key="6">
    <source>
        <dbReference type="ARBA" id="ARBA00022692"/>
    </source>
</evidence>
<evidence type="ECO:0000256" key="10">
    <source>
        <dbReference type="ARBA" id="ARBA00023136"/>
    </source>
</evidence>
<dbReference type="InterPro" id="IPR013092">
    <property type="entry name" value="Connexin_N"/>
</dbReference>
<dbReference type="SMART" id="SM00037">
    <property type="entry name" value="CNX"/>
    <property type="match status" value="1"/>
</dbReference>
<dbReference type="EMBL" id="CM014097">
    <property type="protein sequence ID" value="TKS88964.1"/>
    <property type="molecule type" value="Genomic_DNA"/>
</dbReference>
<evidence type="ECO:0000313" key="17">
    <source>
        <dbReference type="Proteomes" id="UP000298787"/>
    </source>
</evidence>
<keyword evidence="6 11" id="KW-0812">Transmembrane</keyword>
<feature type="region of interest" description="Disordered" evidence="12">
    <location>
        <begin position="476"/>
        <end position="637"/>
    </location>
</feature>
<feature type="domain" description="Connexin cysteine-rich" evidence="15">
    <location>
        <begin position="140"/>
        <end position="207"/>
    </location>
</feature>
<dbReference type="PANTHER" id="PTHR11984">
    <property type="entry name" value="CONNEXIN"/>
    <property type="match status" value="1"/>
</dbReference>
<reference evidence="16 17" key="1">
    <citation type="submission" date="2019-01" db="EMBL/GenBank/DDBJ databases">
        <title>Genome Assembly of Collichthys lucidus.</title>
        <authorList>
            <person name="Cai M."/>
            <person name="Xiao S."/>
        </authorList>
    </citation>
    <scope>NUCLEOTIDE SEQUENCE [LARGE SCALE GENOMIC DNA]</scope>
    <source>
        <strain evidence="16">JT15FE1705JMU</strain>
        <tissue evidence="16">Muscle</tissue>
    </source>
</reference>
<comment type="function">
    <text evidence="11">One gap junction consists of a cluster of closely packed pairs of transmembrane channels, the connexons, through which materials of low MW diffuse from one cell to a neighboring cell.</text>
</comment>
<feature type="transmembrane region" description="Helical" evidence="13">
    <location>
        <begin position="285"/>
        <end position="307"/>
    </location>
</feature>
<keyword evidence="8" id="KW-0965">Cell junction</keyword>
<dbReference type="Proteomes" id="UP000298787">
    <property type="component" value="Chromosome 20"/>
</dbReference>
<feature type="compositionally biased region" description="Basic and acidic residues" evidence="12">
    <location>
        <begin position="554"/>
        <end position="565"/>
    </location>
</feature>
<evidence type="ECO:0000256" key="7">
    <source>
        <dbReference type="ARBA" id="ARBA00022868"/>
    </source>
</evidence>
<keyword evidence="9 13" id="KW-1133">Transmembrane helix</keyword>
<comment type="similarity">
    <text evidence="11">Belongs to the connexin family.</text>
</comment>
<dbReference type="InterPro" id="IPR038359">
    <property type="entry name" value="Connexin_N_sf"/>
</dbReference>
<dbReference type="Pfam" id="PF12304">
    <property type="entry name" value="BCLP"/>
    <property type="match status" value="1"/>
</dbReference>
<evidence type="ECO:0000256" key="12">
    <source>
        <dbReference type="SAM" id="MobiDB-lite"/>
    </source>
</evidence>
<dbReference type="GO" id="GO:0007267">
    <property type="term" value="P:cell-cell signaling"/>
    <property type="evidence" value="ECO:0007669"/>
    <property type="project" value="TreeGrafter"/>
</dbReference>
<evidence type="ECO:0000256" key="3">
    <source>
        <dbReference type="ARBA" id="ARBA00011030"/>
    </source>
</evidence>
<evidence type="ECO:0000256" key="8">
    <source>
        <dbReference type="ARBA" id="ARBA00022949"/>
    </source>
</evidence>
<gene>
    <name evidence="16" type="ORF">D9C73_022605</name>
</gene>
<dbReference type="Gene3D" id="1.20.1440.80">
    <property type="entry name" value="Gap junction channel protein cysteine-rich domain"/>
    <property type="match status" value="1"/>
</dbReference>
<dbReference type="Pfam" id="PF00029">
    <property type="entry name" value="Connexin"/>
    <property type="match status" value="1"/>
</dbReference>
<feature type="transmembrane region" description="Helical" evidence="13">
    <location>
        <begin position="184"/>
        <end position="208"/>
    </location>
</feature>
<dbReference type="PANTHER" id="PTHR11984:SF65">
    <property type="entry name" value="GAP JUNCTION BETA-3 PROTEIN"/>
    <property type="match status" value="1"/>
</dbReference>
<evidence type="ECO:0000256" key="11">
    <source>
        <dbReference type="RuleBase" id="RU000630"/>
    </source>
</evidence>
<dbReference type="AlphaFoldDB" id="A0A4U5VKM6"/>
<evidence type="ECO:0000313" key="16">
    <source>
        <dbReference type="EMBL" id="TKS88964.1"/>
    </source>
</evidence>
<dbReference type="PRINTS" id="PR00206">
    <property type="entry name" value="CONNEXIN"/>
</dbReference>
<evidence type="ECO:0000256" key="1">
    <source>
        <dbReference type="ARBA" id="ARBA00004610"/>
    </source>
</evidence>
<evidence type="ECO:0000256" key="9">
    <source>
        <dbReference type="ARBA" id="ARBA00022989"/>
    </source>
</evidence>
<dbReference type="GO" id="GO:0005243">
    <property type="term" value="F:gap junction channel activity"/>
    <property type="evidence" value="ECO:0007669"/>
    <property type="project" value="TreeGrafter"/>
</dbReference>
<feature type="transmembrane region" description="Helical" evidence="13">
    <location>
        <begin position="423"/>
        <end position="453"/>
    </location>
</feature>
<proteinExistence type="inferred from homology"/>
<dbReference type="InterPro" id="IPR020977">
    <property type="entry name" value="Beta-casein-like"/>
</dbReference>
<sequence length="637" mass="72458">MDWKFLQSLLSGVNKYSTVFGRIWLSVVFVFRVLVFVVAAERVWSDDQGHFDCNTRQPGCTNICYDYFFPISHIRLWALQLIFVTCPSFLVVLHVAYREERERKYQAKHGDDTRLYDNPGQKHGGLWWTYLLSLFIKTIFEITFLYLLHYIYDSFKLPRKVQCDVNPCPNLVDCYIARPTEKTIFTYFMVGASVLCVILNTCEIFYLIAARVVNLRHRGTVHTSSRKKDRKLPTGVPVLVKVSGIQRTTGDSQLWFQNKSMKRIAEDDGRVCCASLEEPIALMKMGLSMVLIGHVNFLLGALVHGVVLRHINLHKQARAMEYAISNVVALTSGLVGIVVGILAIVLSKNKRSKGLTWSLFTVSLTAALMAAASAIGLSVSVVRAIVHGGRSLLTHCRFPDAIGYSSITNECPFDPTRIYSTTLILWVPLIVTCVIQMVFSARCFAVCISFLGLPCCPNRKRTRAINVVRPLKEAAPSLNTEPSRSYSEPPTGYAESSRSNNKPLTRYTEPPRSYNKPPTRYTEPPRSSSAPPTRYTEPPRSSSAPPTRYTEPPRIYREPQRRNTEPPRQQQRRPPPPPHKPPQYRSLPPSERQPLRQSNRERSDRDRQETRAGSQQRAPEQHQLLERGTLERSSFWI</sequence>
<feature type="compositionally biased region" description="Basic and acidic residues" evidence="12">
    <location>
        <begin position="598"/>
        <end position="610"/>
    </location>
</feature>
<feature type="compositionally biased region" description="Polar residues" evidence="12">
    <location>
        <begin position="477"/>
        <end position="503"/>
    </location>
</feature>
<dbReference type="InterPro" id="IPR019570">
    <property type="entry name" value="Connexin_CCC"/>
</dbReference>
<feature type="transmembrane region" description="Helical" evidence="13">
    <location>
        <begin position="359"/>
        <end position="385"/>
    </location>
</feature>
<feature type="compositionally biased region" description="Basic and acidic residues" evidence="12">
    <location>
        <begin position="619"/>
        <end position="630"/>
    </location>
</feature>
<dbReference type="STRING" id="240159.A0A4U5VKM6"/>
<dbReference type="InterPro" id="IPR000500">
    <property type="entry name" value="Connexin"/>
</dbReference>
<comment type="subcellular location">
    <subcellularLocation>
        <location evidence="1">Cell junction</location>
        <location evidence="1">Gap junction</location>
    </subcellularLocation>
    <subcellularLocation>
        <location evidence="2 11">Cell membrane</location>
        <topology evidence="2 11">Multi-pass membrane protein</topology>
    </subcellularLocation>
</comment>
<dbReference type="FunFam" id="1.20.1440.80:FF:000001">
    <property type="entry name" value="Gap junction alpha-1"/>
    <property type="match status" value="1"/>
</dbReference>
<accession>A0A4U5VKM6</accession>